<evidence type="ECO:0000256" key="1">
    <source>
        <dbReference type="ARBA" id="ARBA00004141"/>
    </source>
</evidence>
<feature type="transmembrane region" description="Helical" evidence="6">
    <location>
        <begin position="231"/>
        <end position="255"/>
    </location>
</feature>
<feature type="chain" id="PRO_5029613170" evidence="7">
    <location>
        <begin position="30"/>
        <end position="340"/>
    </location>
</feature>
<comment type="caution">
    <text evidence="8">The sequence shown here is derived from an EMBL/GenBank/DDBJ whole genome shotgun (WGS) entry which is preliminary data.</text>
</comment>
<dbReference type="InterPro" id="IPR004031">
    <property type="entry name" value="PMP22/EMP/MP20/Claudin"/>
</dbReference>
<dbReference type="Pfam" id="PF13903">
    <property type="entry name" value="Claudin_2"/>
    <property type="match status" value="1"/>
</dbReference>
<feature type="region of interest" description="Disordered" evidence="5">
    <location>
        <begin position="266"/>
        <end position="285"/>
    </location>
</feature>
<organism evidence="8 9">
    <name type="scientific">Dimorphilus gyrociliatus</name>
    <dbReference type="NCBI Taxonomy" id="2664684"/>
    <lineage>
        <taxon>Eukaryota</taxon>
        <taxon>Metazoa</taxon>
        <taxon>Spiralia</taxon>
        <taxon>Lophotrochozoa</taxon>
        <taxon>Annelida</taxon>
        <taxon>Polychaeta</taxon>
        <taxon>Polychaeta incertae sedis</taxon>
        <taxon>Dinophilidae</taxon>
        <taxon>Dimorphilus</taxon>
    </lineage>
</organism>
<evidence type="ECO:0000256" key="7">
    <source>
        <dbReference type="SAM" id="SignalP"/>
    </source>
</evidence>
<gene>
    <name evidence="8" type="ORF">DGYR_LOCUS13151</name>
</gene>
<dbReference type="GO" id="GO:0016020">
    <property type="term" value="C:membrane"/>
    <property type="evidence" value="ECO:0007669"/>
    <property type="project" value="UniProtKB-SubCell"/>
</dbReference>
<evidence type="ECO:0000256" key="6">
    <source>
        <dbReference type="SAM" id="Phobius"/>
    </source>
</evidence>
<keyword evidence="3 6" id="KW-1133">Transmembrane helix</keyword>
<dbReference type="PANTHER" id="PTHR21215:SF0">
    <property type="entry name" value="LD36024P"/>
    <property type="match status" value="1"/>
</dbReference>
<dbReference type="OrthoDB" id="6126739at2759"/>
<accession>A0A7I8WCM8</accession>
<sequence>MGVSVCLAVSCCLNIVALVLVAVSFSTDAWLTYDVDTSSLKDSRCDQRQQSATYLYVSRKRGLFRTCFDGTPNLGKFFSIKRIVDGNCLPEMGYDIGDYKFNDSEIAGYGKDNIKKRTNYQKAQWMLAALGVLILLVAASLCPCACWRQTHCTILSTAIAALIGSACYLTSVGLFFYIYNTIEKDINEINVDKRVPEWFPEMWANDNSAEAKCLGDANGYNKDVTNIKLGYSFMIGAAGGGLAFISCLVAFLTALCMKPSRSEDYEEDVKKEPQTNGTSQTLPQKTQPMAVPANQALIQPTTFVPQPMYATATLPAQAFHAQPAQAVQLHPSSYFTNVYN</sequence>
<dbReference type="PANTHER" id="PTHR21215">
    <property type="entry name" value="LD36024P"/>
    <property type="match status" value="1"/>
</dbReference>
<keyword evidence="7" id="KW-0732">Signal</keyword>
<proteinExistence type="predicted"/>
<feature type="compositionally biased region" description="Polar residues" evidence="5">
    <location>
        <begin position="274"/>
        <end position="285"/>
    </location>
</feature>
<keyword evidence="9" id="KW-1185">Reference proteome</keyword>
<name>A0A7I8WCM8_9ANNE</name>
<feature type="signal peptide" evidence="7">
    <location>
        <begin position="1"/>
        <end position="29"/>
    </location>
</feature>
<dbReference type="Gene3D" id="1.20.140.150">
    <property type="match status" value="1"/>
</dbReference>
<keyword evidence="4 6" id="KW-0472">Membrane</keyword>
<comment type="subcellular location">
    <subcellularLocation>
        <location evidence="1">Membrane</location>
        <topology evidence="1">Multi-pass membrane protein</topology>
    </subcellularLocation>
</comment>
<evidence type="ECO:0000313" key="8">
    <source>
        <dbReference type="EMBL" id="CAD5125840.1"/>
    </source>
</evidence>
<evidence type="ECO:0000256" key="4">
    <source>
        <dbReference type="ARBA" id="ARBA00023136"/>
    </source>
</evidence>
<protein>
    <submittedName>
        <fullName evidence="8">DgyrCDS14040</fullName>
    </submittedName>
</protein>
<dbReference type="Proteomes" id="UP000549394">
    <property type="component" value="Unassembled WGS sequence"/>
</dbReference>
<dbReference type="EMBL" id="CAJFCJ010000029">
    <property type="protein sequence ID" value="CAD5125840.1"/>
    <property type="molecule type" value="Genomic_DNA"/>
</dbReference>
<feature type="transmembrane region" description="Helical" evidence="6">
    <location>
        <begin position="125"/>
        <end position="147"/>
    </location>
</feature>
<dbReference type="AlphaFoldDB" id="A0A7I8WCM8"/>
<evidence type="ECO:0000256" key="2">
    <source>
        <dbReference type="ARBA" id="ARBA00022692"/>
    </source>
</evidence>
<keyword evidence="2 6" id="KW-0812">Transmembrane</keyword>
<evidence type="ECO:0000256" key="5">
    <source>
        <dbReference type="SAM" id="MobiDB-lite"/>
    </source>
</evidence>
<reference evidence="8 9" key="1">
    <citation type="submission" date="2020-08" db="EMBL/GenBank/DDBJ databases">
        <authorList>
            <person name="Hejnol A."/>
        </authorList>
    </citation>
    <scope>NUCLEOTIDE SEQUENCE [LARGE SCALE GENOMIC DNA]</scope>
</reference>
<feature type="transmembrane region" description="Helical" evidence="6">
    <location>
        <begin position="154"/>
        <end position="179"/>
    </location>
</feature>
<evidence type="ECO:0000256" key="3">
    <source>
        <dbReference type="ARBA" id="ARBA00022989"/>
    </source>
</evidence>
<evidence type="ECO:0000313" key="9">
    <source>
        <dbReference type="Proteomes" id="UP000549394"/>
    </source>
</evidence>